<dbReference type="Proteomes" id="UP000299102">
    <property type="component" value="Unassembled WGS sequence"/>
</dbReference>
<evidence type="ECO:0000313" key="3">
    <source>
        <dbReference type="Proteomes" id="UP000299102"/>
    </source>
</evidence>
<accession>A0A4C2ABS9</accession>
<sequence>MEKSKVQWNLNNSNLAKSKSSQFIRDAHAEVQIPMTGVTLETCGPRTADFAGRPTLPSGYVDRCAARGAVKPVRRAARSGRCGPAGARPSPARSRRYRRLDQ</sequence>
<reference evidence="2 3" key="1">
    <citation type="journal article" date="2019" name="Commun. Biol.">
        <title>The bagworm genome reveals a unique fibroin gene that provides high tensile strength.</title>
        <authorList>
            <person name="Kono N."/>
            <person name="Nakamura H."/>
            <person name="Ohtoshi R."/>
            <person name="Tomita M."/>
            <person name="Numata K."/>
            <person name="Arakawa K."/>
        </authorList>
    </citation>
    <scope>NUCLEOTIDE SEQUENCE [LARGE SCALE GENOMIC DNA]</scope>
</reference>
<evidence type="ECO:0000256" key="1">
    <source>
        <dbReference type="SAM" id="MobiDB-lite"/>
    </source>
</evidence>
<protein>
    <submittedName>
        <fullName evidence="2">Uncharacterized protein</fullName>
    </submittedName>
</protein>
<name>A0A4C2ABS9_EUMVA</name>
<feature type="compositionally biased region" description="Low complexity" evidence="1">
    <location>
        <begin position="80"/>
        <end position="92"/>
    </location>
</feature>
<evidence type="ECO:0000313" key="2">
    <source>
        <dbReference type="EMBL" id="GBP96347.1"/>
    </source>
</evidence>
<feature type="region of interest" description="Disordered" evidence="1">
    <location>
        <begin position="75"/>
        <end position="102"/>
    </location>
</feature>
<keyword evidence="3" id="KW-1185">Reference proteome</keyword>
<gene>
    <name evidence="2" type="ORF">EVAR_44929_1</name>
</gene>
<organism evidence="2 3">
    <name type="scientific">Eumeta variegata</name>
    <name type="common">Bagworm moth</name>
    <name type="synonym">Eumeta japonica</name>
    <dbReference type="NCBI Taxonomy" id="151549"/>
    <lineage>
        <taxon>Eukaryota</taxon>
        <taxon>Metazoa</taxon>
        <taxon>Ecdysozoa</taxon>
        <taxon>Arthropoda</taxon>
        <taxon>Hexapoda</taxon>
        <taxon>Insecta</taxon>
        <taxon>Pterygota</taxon>
        <taxon>Neoptera</taxon>
        <taxon>Endopterygota</taxon>
        <taxon>Lepidoptera</taxon>
        <taxon>Glossata</taxon>
        <taxon>Ditrysia</taxon>
        <taxon>Tineoidea</taxon>
        <taxon>Psychidae</taxon>
        <taxon>Oiketicinae</taxon>
        <taxon>Eumeta</taxon>
    </lineage>
</organism>
<comment type="caution">
    <text evidence="2">The sequence shown here is derived from an EMBL/GenBank/DDBJ whole genome shotgun (WGS) entry which is preliminary data.</text>
</comment>
<feature type="compositionally biased region" description="Basic residues" evidence="1">
    <location>
        <begin position="93"/>
        <end position="102"/>
    </location>
</feature>
<proteinExistence type="predicted"/>
<dbReference type="AlphaFoldDB" id="A0A4C2ABS9"/>
<dbReference type="EMBL" id="BGZK01002771">
    <property type="protein sequence ID" value="GBP96347.1"/>
    <property type="molecule type" value="Genomic_DNA"/>
</dbReference>